<evidence type="ECO:0000259" key="4">
    <source>
        <dbReference type="Pfam" id="PF02902"/>
    </source>
</evidence>
<dbReference type="Pfam" id="PF02902">
    <property type="entry name" value="Peptidase_C48"/>
    <property type="match status" value="1"/>
</dbReference>
<name>A0A6L2JTB7_TANCI</name>
<dbReference type="PANTHER" id="PTHR48449:SF1">
    <property type="entry name" value="DUF1985 DOMAIN-CONTAINING PROTEIN"/>
    <property type="match status" value="1"/>
</dbReference>
<evidence type="ECO:0000256" key="3">
    <source>
        <dbReference type="ARBA" id="ARBA00022801"/>
    </source>
</evidence>
<keyword evidence="2" id="KW-0645">Protease</keyword>
<dbReference type="SUPFAM" id="SSF54001">
    <property type="entry name" value="Cysteine proteinases"/>
    <property type="match status" value="1"/>
</dbReference>
<dbReference type="EMBL" id="BKCJ010001102">
    <property type="protein sequence ID" value="GEU38854.1"/>
    <property type="molecule type" value="Genomic_DNA"/>
</dbReference>
<feature type="domain" description="Ubiquitin-like protease family profile" evidence="4">
    <location>
        <begin position="341"/>
        <end position="376"/>
    </location>
</feature>
<dbReference type="GO" id="GO:0006508">
    <property type="term" value="P:proteolysis"/>
    <property type="evidence" value="ECO:0007669"/>
    <property type="project" value="UniProtKB-KW"/>
</dbReference>
<dbReference type="Gene3D" id="3.40.395.10">
    <property type="entry name" value="Adenoviral Proteinase, Chain A"/>
    <property type="match status" value="1"/>
</dbReference>
<dbReference type="InterPro" id="IPR003653">
    <property type="entry name" value="Peptidase_C48_C"/>
</dbReference>
<gene>
    <name evidence="5" type="ORF">Tci_010832</name>
</gene>
<evidence type="ECO:0000256" key="1">
    <source>
        <dbReference type="ARBA" id="ARBA00005234"/>
    </source>
</evidence>
<comment type="caution">
    <text evidence="5">The sequence shown here is derived from an EMBL/GenBank/DDBJ whole genome shotgun (WGS) entry which is preliminary data.</text>
</comment>
<evidence type="ECO:0000313" key="5">
    <source>
        <dbReference type="EMBL" id="GEU38854.1"/>
    </source>
</evidence>
<keyword evidence="3" id="KW-0378">Hydrolase</keyword>
<comment type="similarity">
    <text evidence="1">Belongs to the peptidase C48 family.</text>
</comment>
<dbReference type="GO" id="GO:0008234">
    <property type="term" value="F:cysteine-type peptidase activity"/>
    <property type="evidence" value="ECO:0007669"/>
    <property type="project" value="InterPro"/>
</dbReference>
<reference evidence="5" key="1">
    <citation type="journal article" date="2019" name="Sci. Rep.">
        <title>Draft genome of Tanacetum cinerariifolium, the natural source of mosquito coil.</title>
        <authorList>
            <person name="Yamashiro T."/>
            <person name="Shiraishi A."/>
            <person name="Satake H."/>
            <person name="Nakayama K."/>
        </authorList>
    </citation>
    <scope>NUCLEOTIDE SEQUENCE</scope>
</reference>
<dbReference type="AlphaFoldDB" id="A0A6L2JTB7"/>
<protein>
    <submittedName>
        <fullName evidence="5">Phospholipase-like protein</fullName>
    </submittedName>
</protein>
<accession>A0A6L2JTB7</accession>
<proteinExistence type="inferred from homology"/>
<evidence type="ECO:0000256" key="2">
    <source>
        <dbReference type="ARBA" id="ARBA00022670"/>
    </source>
</evidence>
<dbReference type="PANTHER" id="PTHR48449">
    <property type="entry name" value="DUF1985 DOMAIN-CONTAINING PROTEIN"/>
    <property type="match status" value="1"/>
</dbReference>
<sequence>MRIFVGNFTYASDFMIVEDISSVIDPRMSLVILGKPFVELYNMTYDSSLGIVKFTKGVIEITYTMPHKIEQYDSLSNEEKKNMKSVYFRNEEDKKKGVEYVMSKILGFYKECLELGPEHQTELDESSSSRRDENQGGVTPEFALVIDMRFGTISFCSYTSTDLKFRNRVFSHKVGLVVTNLDVLGLIEDEVMFGNLCDEDSVRLCLILALEVIFMGRFLTCHVDDSLFGLVENLKAWNVFPYGEYVWIQLYDSIKIKDSYRTGKENSIGEEVEAGRREDVAVGRREDVADCGDLWVGYMWHGRCENANWAMVSCFFVQLLMQNIMPLFYENGDKYGIPWSDVDQVFIPINETNQHWYLAQLDILSGLITFYDSEDTINEKPENYVIFEVNYDGVFNLHPLSTPRSILKEGLTIVGDDFDMNKMYDIGLHDNWLYEGLNLDGPIDVKGPSMYTDETVVCDGYSLSDIQKECFANSVPLDSVGANLQVVLKKKKGRSMVKVTRKRKHQYYKKINGFKKVHGKRVSVKACQGRLGGSVALNDHEVDNDQQLKS</sequence>
<organism evidence="5">
    <name type="scientific">Tanacetum cinerariifolium</name>
    <name type="common">Dalmatian daisy</name>
    <name type="synonym">Chrysanthemum cinerariifolium</name>
    <dbReference type="NCBI Taxonomy" id="118510"/>
    <lineage>
        <taxon>Eukaryota</taxon>
        <taxon>Viridiplantae</taxon>
        <taxon>Streptophyta</taxon>
        <taxon>Embryophyta</taxon>
        <taxon>Tracheophyta</taxon>
        <taxon>Spermatophyta</taxon>
        <taxon>Magnoliopsida</taxon>
        <taxon>eudicotyledons</taxon>
        <taxon>Gunneridae</taxon>
        <taxon>Pentapetalae</taxon>
        <taxon>asterids</taxon>
        <taxon>campanulids</taxon>
        <taxon>Asterales</taxon>
        <taxon>Asteraceae</taxon>
        <taxon>Asteroideae</taxon>
        <taxon>Anthemideae</taxon>
        <taxon>Anthemidinae</taxon>
        <taxon>Tanacetum</taxon>
    </lineage>
</organism>
<dbReference type="InterPro" id="IPR038765">
    <property type="entry name" value="Papain-like_cys_pep_sf"/>
</dbReference>